<feature type="compositionally biased region" description="Low complexity" evidence="2">
    <location>
        <begin position="964"/>
        <end position="984"/>
    </location>
</feature>
<sequence>MAWFVSQACWHSDPHMRPAFEDILLALDGIVHSAFTQTPHESFHTMQEDWKLEIEEVLHGLRMKEKELRCREEELTKAQLQQKLLEEHLRQREQELAAREIDLLERELHIMIIQQQTPTPNKRKGKFKRSRLKLLKKEPGQNISFPSDFRHTITVQHTAVDRKSRNPSSPNSPPGSPSIPRLRAIALPADGVKGKTWGPSTCHQRERGQIMTRVVDGQKRWSKSAPNLEKQSLGRGSAPIDLDGDWPADCKPPPFIPGPLPAILNGLPGHKPKLSSTELVLYNMAAMLAGVASGYDVRLSNVSPLHPRLQLDRRVFIDTRHVSKEDQEERRWWFHADSSGGHSNRSSYLGPDYEFTTSSGYPHNTYHGPARHIRPHITALEGDKPLRFTDSPQHSSTPRRKSSSTSTEGTECDLQELYRLPQVSTHPKFDLQALYPPAAAVYSPDYLPAYSHPDYYNEREHHAAYDNPATAGMLRTPPRMFGHRRTPSNMSNASSSTNNSSSNINPSFRLEDEPEYLPPPSQYYSRRDPPPYLSRQNSHESSSSERPGTLEVRLRSSLKKSNYTPSTPPNPTPPDSLTSEDSSYMSAKEGSVSRVRFSPLTMETLLDIPVHGQSQDATIPLQAVTRRIKLGSEGRKPSLANALVVLSSTAEDGEIEVRISVGPCGHRRGSPKSGQTNTTVFAVSTISKLWCNKMTSCHRSDARQATKLRLTRKEAGENCGRGIGKVELEEVNPHLRGGRVENHLGKTTPVHPTEIQTSISPSSAVELNTTSAMDWVEIIEPRTKEHMYANLTTGECVWDPPPGVTVKKTDNNQWWELFDQNTSRFYYYNATSQKTVWHRPQNCDIIPLAKLQTLKHNTEPVLDKKKESVSTQTPGRSVHSSKPSQPEHLPQHSSSKTSSARQVMTHATSETQTSPAESPRSSRRSHHHHHHHHRHHGPVEEDGRHRGRRGSHGSGSWYSRAAHSQDSGRSSDSSSVSHSRTSLESGYRLLESPHHHQHGATSLTLSTSTPIFKKKPLGEANSQVHRSSLDKYSLSIPGNPQRTISLLLAKQRSFDVAESESGFAGQDNRFPSSHPPPLGAPLARSYSFMQRQDRYHDYQWLWVAPRNDAKRGRSASQAQVKSKESLSDASLERLAGKSHEQLSRRATTPRGGNNIHCLLRSSCTPLHHLVEISSKYEPSTDEACSTPDFRVTSPRPTLPSHVLELSRSIIPTRLLCYLYLGRSCISGVSNIRHCFQDEEDSMHEKYFVGPSNSGLRSVECTPQSRRKYPNSPVTSNEQHVGASLLAHRKTKVESRGREVAQVTHKPTNHVCNTCQQVSHKPTNHVCYTCQQVTHKPTNHVCNTCQQVTHKPTNHVCNTCQQVTHKPTNHKCGSCRGNTDQVLPPPSSKTLVNSEERNCSSEEPSSSPSTSSTSPTALPHNRPNLFSSIGPPPNASLLFDNQPTKPTNFSYNDNSEVCRQTLDNNTPLYSNMDYPYNLDPQIHAHLLPLQQYILEQAKLSGCYKFGDPLNEEADSLHSEDEDHSRGQEEDDSDEFADDEGMSNQEDSSSQEYLDDSNYLEEEQHRDSFTQFHRIRSQYHTDCHNNDDSVDGLGYYAPSVASGGSANVHQSQKDAVLQTGIGKVVLEEVNPHLREVRVENHLGKTAPSSPDRDSNLDLPVLSSRAAQYDQRTLPLETQHASLKRKKEAPPPPMLYSPILEHTEAPCLVLSVEKKLPSESDIEKYAQDNLNIHKKGIFRKKFSVRDMLSWSKDPIRKPMLVISDKALKKDACELFKLVQMYMSDRKAKLGSTLTTVALEICHLGYSKPPLRDELYIQICRQTTENPRRYRHLLHRTPLAVDYTGVDRETKVRITVKESLRRGWELLAICLAFFSPSPKFQPYLDSYMNRHRDPGFDFLEVGKWPIHVQISHYATVSCKRLDRIGHTGKKSSRKPSVEEIDQAREVMVLQKERFPHRKLPWIQCTLSEEVLRLQGAQTEGIFRVSADVDEVNTLKSRLDHWELPADTTDAHAPASLLKLWYRELYEPLIPDELYNDCVTHHAEPERTITIVNNLPELNKLVLCYLVRFLQVSIIIINCLQAVPNSIFARSEVVQVTKMDASNLAMVIAPNCLRCTSQDPRVIFENARKEMAFMRTLIQSLDTSFMEGIY</sequence>
<feature type="domain" description="WW" evidence="3">
    <location>
        <begin position="815"/>
        <end position="842"/>
    </location>
</feature>
<accession>A0A7R9J833</accession>
<dbReference type="EMBL" id="OE182049">
    <property type="protein sequence ID" value="CAD7574056.1"/>
    <property type="molecule type" value="Genomic_DNA"/>
</dbReference>
<feature type="compositionally biased region" description="Low complexity" evidence="2">
    <location>
        <begin position="1400"/>
        <end position="1415"/>
    </location>
</feature>
<feature type="compositionally biased region" description="Basic and acidic residues" evidence="2">
    <location>
        <begin position="1121"/>
        <end position="1143"/>
    </location>
</feature>
<dbReference type="PANTHER" id="PTHR45876">
    <property type="entry name" value="FI04035P"/>
    <property type="match status" value="1"/>
</dbReference>
<dbReference type="GO" id="GO:0007165">
    <property type="term" value="P:signal transduction"/>
    <property type="evidence" value="ECO:0007669"/>
    <property type="project" value="InterPro"/>
</dbReference>
<dbReference type="Pfam" id="PF00784">
    <property type="entry name" value="MyTH4"/>
    <property type="match status" value="2"/>
</dbReference>
<feature type="compositionally biased region" description="Polar residues" evidence="2">
    <location>
        <begin position="891"/>
        <end position="916"/>
    </location>
</feature>
<dbReference type="GO" id="GO:0005096">
    <property type="term" value="F:GTPase activator activity"/>
    <property type="evidence" value="ECO:0007669"/>
    <property type="project" value="TreeGrafter"/>
</dbReference>
<feature type="region of interest" description="Disordered" evidence="2">
    <location>
        <begin position="1059"/>
        <end position="1078"/>
    </location>
</feature>
<evidence type="ECO:0000256" key="1">
    <source>
        <dbReference type="SAM" id="Coils"/>
    </source>
</evidence>
<dbReference type="PROSITE" id="PS51016">
    <property type="entry name" value="MYTH4"/>
    <property type="match status" value="1"/>
</dbReference>
<evidence type="ECO:0000259" key="3">
    <source>
        <dbReference type="PROSITE" id="PS50020"/>
    </source>
</evidence>
<gene>
    <name evidence="6" type="ORF">TCMB3V08_LOCUS6676</name>
</gene>
<organism evidence="6">
    <name type="scientific">Timema californicum</name>
    <name type="common">California timema</name>
    <name type="synonym">Walking stick</name>
    <dbReference type="NCBI Taxonomy" id="61474"/>
    <lineage>
        <taxon>Eukaryota</taxon>
        <taxon>Metazoa</taxon>
        <taxon>Ecdysozoa</taxon>
        <taxon>Arthropoda</taxon>
        <taxon>Hexapoda</taxon>
        <taxon>Insecta</taxon>
        <taxon>Pterygota</taxon>
        <taxon>Neoptera</taxon>
        <taxon>Polyneoptera</taxon>
        <taxon>Phasmatodea</taxon>
        <taxon>Timematodea</taxon>
        <taxon>Timematoidea</taxon>
        <taxon>Timematidae</taxon>
        <taxon>Timema</taxon>
    </lineage>
</organism>
<evidence type="ECO:0000256" key="2">
    <source>
        <dbReference type="SAM" id="MobiDB-lite"/>
    </source>
</evidence>
<dbReference type="InterPro" id="IPR000857">
    <property type="entry name" value="MyTH4_dom"/>
</dbReference>
<protein>
    <submittedName>
        <fullName evidence="6">(California timema) hypothetical protein</fullName>
    </submittedName>
</protein>
<dbReference type="InterPro" id="IPR000198">
    <property type="entry name" value="RhoGAP_dom"/>
</dbReference>
<dbReference type="Pfam" id="PF00620">
    <property type="entry name" value="RhoGAP"/>
    <property type="match status" value="1"/>
</dbReference>
<name>A0A7R9J833_TIMCA</name>
<dbReference type="InterPro" id="IPR001202">
    <property type="entry name" value="WW_dom"/>
</dbReference>
<feature type="compositionally biased region" description="Polar residues" evidence="2">
    <location>
        <begin position="1540"/>
        <end position="1550"/>
    </location>
</feature>
<evidence type="ECO:0000259" key="5">
    <source>
        <dbReference type="PROSITE" id="PS51016"/>
    </source>
</evidence>
<feature type="compositionally biased region" description="Basic residues" evidence="2">
    <location>
        <begin position="921"/>
        <end position="936"/>
    </location>
</feature>
<dbReference type="SUPFAM" id="SSF48350">
    <property type="entry name" value="GTPase activation domain, GAP"/>
    <property type="match status" value="1"/>
</dbReference>
<dbReference type="PROSITE" id="PS50238">
    <property type="entry name" value="RHOGAP"/>
    <property type="match status" value="1"/>
</dbReference>
<dbReference type="SMART" id="SM00456">
    <property type="entry name" value="WW"/>
    <property type="match status" value="2"/>
</dbReference>
<dbReference type="SMART" id="SM00139">
    <property type="entry name" value="MyTH4"/>
    <property type="match status" value="1"/>
</dbReference>
<feature type="region of interest" description="Disordered" evidence="2">
    <location>
        <begin position="1665"/>
        <end position="1688"/>
    </location>
</feature>
<dbReference type="GO" id="GO:0005856">
    <property type="term" value="C:cytoskeleton"/>
    <property type="evidence" value="ECO:0007669"/>
    <property type="project" value="InterPro"/>
</dbReference>
<feature type="compositionally biased region" description="Polar residues" evidence="2">
    <location>
        <begin position="1438"/>
        <end position="1454"/>
    </location>
</feature>
<feature type="region of interest" description="Disordered" evidence="2">
    <location>
        <begin position="158"/>
        <end position="181"/>
    </location>
</feature>
<feature type="region of interest" description="Disordered" evidence="2">
    <location>
        <begin position="381"/>
        <end position="413"/>
    </location>
</feature>
<dbReference type="InterPro" id="IPR036020">
    <property type="entry name" value="WW_dom_sf"/>
</dbReference>
<dbReference type="FunFam" id="2.20.70.10:FF:000022">
    <property type="entry name" value="Rho GTPase activating protein 39"/>
    <property type="match status" value="1"/>
</dbReference>
<proteinExistence type="predicted"/>
<dbReference type="Gene3D" id="2.20.70.10">
    <property type="match status" value="1"/>
</dbReference>
<evidence type="ECO:0000313" key="6">
    <source>
        <dbReference type="EMBL" id="CAD7574056.1"/>
    </source>
</evidence>
<feature type="compositionally biased region" description="Low complexity" evidence="2">
    <location>
        <begin position="488"/>
        <end position="507"/>
    </location>
</feature>
<dbReference type="FunFam" id="1.10.555.10:FF:000045">
    <property type="entry name" value="RhoGAP domain containing protein"/>
    <property type="match status" value="1"/>
</dbReference>
<dbReference type="Gene3D" id="1.10.510.10">
    <property type="entry name" value="Transferase(Phosphotransferase) domain 1"/>
    <property type="match status" value="1"/>
</dbReference>
<dbReference type="PANTHER" id="PTHR45876:SF8">
    <property type="entry name" value="FI04035P"/>
    <property type="match status" value="1"/>
</dbReference>
<feature type="compositionally biased region" description="Basic and acidic residues" evidence="2">
    <location>
        <begin position="859"/>
        <end position="868"/>
    </location>
</feature>
<feature type="compositionally biased region" description="Acidic residues" evidence="2">
    <location>
        <begin position="1527"/>
        <end position="1539"/>
    </location>
</feature>
<feature type="region of interest" description="Disordered" evidence="2">
    <location>
        <begin position="859"/>
        <end position="984"/>
    </location>
</feature>
<feature type="compositionally biased region" description="Polar residues" evidence="2">
    <location>
        <begin position="869"/>
        <end position="884"/>
    </location>
</feature>
<evidence type="ECO:0000259" key="4">
    <source>
        <dbReference type="PROSITE" id="PS50238"/>
    </source>
</evidence>
<feature type="domain" description="Rho-GAP" evidence="4">
    <location>
        <begin position="1931"/>
        <end position="2140"/>
    </location>
</feature>
<feature type="domain" description="MyTH4" evidence="5">
    <location>
        <begin position="1747"/>
        <end position="1940"/>
    </location>
</feature>
<feature type="coiled-coil region" evidence="1">
    <location>
        <begin position="61"/>
        <end position="95"/>
    </location>
</feature>
<feature type="region of interest" description="Disordered" evidence="2">
    <location>
        <begin position="466"/>
        <end position="592"/>
    </location>
</feature>
<feature type="region of interest" description="Disordered" evidence="2">
    <location>
        <begin position="1111"/>
        <end position="1149"/>
    </location>
</feature>
<keyword evidence="1" id="KW-0175">Coiled coil</keyword>
<dbReference type="GO" id="GO:0005737">
    <property type="term" value="C:cytoplasm"/>
    <property type="evidence" value="ECO:0007669"/>
    <property type="project" value="TreeGrafter"/>
</dbReference>
<feature type="compositionally biased region" description="Basic and acidic residues" evidence="2">
    <location>
        <begin position="1513"/>
        <end position="1526"/>
    </location>
</feature>
<dbReference type="SUPFAM" id="SSF51045">
    <property type="entry name" value="WW domain"/>
    <property type="match status" value="1"/>
</dbReference>
<feature type="region of interest" description="Disordered" evidence="2">
    <location>
        <begin position="1509"/>
        <end position="1553"/>
    </location>
</feature>
<feature type="region of interest" description="Disordered" evidence="2">
    <location>
        <begin position="1374"/>
        <end position="1454"/>
    </location>
</feature>
<dbReference type="Gene3D" id="1.25.40.530">
    <property type="entry name" value="MyTH4 domain"/>
    <property type="match status" value="1"/>
</dbReference>
<dbReference type="InterPro" id="IPR008936">
    <property type="entry name" value="Rho_GTPase_activation_prot"/>
</dbReference>
<reference evidence="6" key="1">
    <citation type="submission" date="2020-11" db="EMBL/GenBank/DDBJ databases">
        <authorList>
            <person name="Tran Van P."/>
        </authorList>
    </citation>
    <scope>NUCLEOTIDE SEQUENCE</scope>
</reference>
<dbReference type="Gene3D" id="1.10.555.10">
    <property type="entry name" value="Rho GTPase activation protein"/>
    <property type="match status" value="1"/>
</dbReference>
<dbReference type="PROSITE" id="PS50020">
    <property type="entry name" value="WW_DOMAIN_2"/>
    <property type="match status" value="1"/>
</dbReference>
<dbReference type="SMART" id="SM00324">
    <property type="entry name" value="RhoGAP"/>
    <property type="match status" value="1"/>
</dbReference>
<dbReference type="InterPro" id="IPR038185">
    <property type="entry name" value="MyTH4_dom_sf"/>
</dbReference>